<keyword evidence="3" id="KW-0479">Metal-binding</keyword>
<reference evidence="7" key="2">
    <citation type="journal article" date="2022" name="Nat. Microbiol.">
        <title>A closed Candidatus Odinarchaeum chromosome exposes Asgard archaeal viruses.</title>
        <authorList>
            <person name="Tamarit D."/>
            <person name="Caceres E.F."/>
            <person name="Krupovic M."/>
            <person name="Nijland R."/>
            <person name="Eme L."/>
            <person name="Robinson N.P."/>
            <person name="Ettema T.J.G."/>
        </authorList>
    </citation>
    <scope>NUCLEOTIDE SEQUENCE</scope>
    <source>
        <strain evidence="7">LCB_4</strain>
    </source>
</reference>
<keyword evidence="4" id="KW-0862">Zinc</keyword>
<dbReference type="AlphaFoldDB" id="A0AAF0IBB9"/>
<dbReference type="GO" id="GO:0004022">
    <property type="term" value="F:alcohol dehydrogenase (NAD+) activity"/>
    <property type="evidence" value="ECO:0007669"/>
    <property type="project" value="TreeGrafter"/>
</dbReference>
<protein>
    <submittedName>
        <fullName evidence="7">Zinc-dependent alcohol dehydrogenase family protein</fullName>
    </submittedName>
</protein>
<gene>
    <name evidence="7" type="ORF">OdinLCB4_007010</name>
</gene>
<evidence type="ECO:0000256" key="5">
    <source>
        <dbReference type="ARBA" id="ARBA00023002"/>
    </source>
</evidence>
<evidence type="ECO:0000313" key="8">
    <source>
        <dbReference type="Proteomes" id="UP000186851"/>
    </source>
</evidence>
<comment type="cofactor">
    <cofactor evidence="1">
        <name>Zn(2+)</name>
        <dbReference type="ChEBI" id="CHEBI:29105"/>
    </cofactor>
</comment>
<dbReference type="Pfam" id="PF08240">
    <property type="entry name" value="ADH_N"/>
    <property type="match status" value="1"/>
</dbReference>
<dbReference type="GO" id="GO:0046872">
    <property type="term" value="F:metal ion binding"/>
    <property type="evidence" value="ECO:0007669"/>
    <property type="project" value="UniProtKB-KW"/>
</dbReference>
<dbReference type="InterPro" id="IPR011032">
    <property type="entry name" value="GroES-like_sf"/>
</dbReference>
<reference evidence="7" key="1">
    <citation type="journal article" date="2017" name="Nature">
        <title>Asgard archaea illuminate the origin of eukaryotic cellular complexity.</title>
        <authorList>
            <person name="Zaremba-Niedzwiedzka K."/>
            <person name="Caceres E.F."/>
            <person name="Saw J.H."/>
            <person name="Backstrom D."/>
            <person name="Juzokaite L."/>
            <person name="Vancaester E."/>
            <person name="Seitz K.W."/>
            <person name="Anantharaman K."/>
            <person name="Starnawski P."/>
            <person name="Kjeldsen K.U."/>
            <person name="Scott M.B."/>
            <person name="Nunoura T."/>
            <person name="Banfield J.F."/>
            <person name="Schramm A."/>
            <person name="Baker B.J."/>
            <person name="Spang A."/>
            <person name="Ettema T.J.G."/>
        </authorList>
    </citation>
    <scope>NUCLEOTIDE SEQUENCE</scope>
    <source>
        <strain evidence="7">LCB_4</strain>
    </source>
</reference>
<dbReference type="KEGG" id="oyw:OdinLCB4_007010"/>
<dbReference type="InterPro" id="IPR020843">
    <property type="entry name" value="ER"/>
</dbReference>
<evidence type="ECO:0000256" key="3">
    <source>
        <dbReference type="ARBA" id="ARBA00022723"/>
    </source>
</evidence>
<evidence type="ECO:0000256" key="4">
    <source>
        <dbReference type="ARBA" id="ARBA00022833"/>
    </source>
</evidence>
<dbReference type="Proteomes" id="UP000186851">
    <property type="component" value="Chromosome"/>
</dbReference>
<dbReference type="CDD" id="cd08298">
    <property type="entry name" value="CAD2"/>
    <property type="match status" value="1"/>
</dbReference>
<sequence>MIAQILRKTARVEDHPLELVELPTPKPRRGEILIKISVCGVCHTELDEIEGRLNCKIPVILGHQIIGRVEQAGEDVSRFNVGDRVGVAWIYYACGRCYHCRNGMENLCESFKGTGCDVDGGYAEFIVVSEDFAYHIPSILEDVSAAPLLCAGAIGYRALKLTGMRNGETIGFYGYGASAHIIHQVVKTMYPESKVYVFTRRKNDPPSLLAEKLGADWIGVTGETPPSRFHRAIDTTPSGIVVKEALRNLEKGGRLVINAIRKETPVPEIDYSSYLWSEREVKSVANITRRDVQEFLSIAARTPLKINVKEFKLSEANEALLSLKQGKHTGAAVLKIL</sequence>
<feature type="domain" description="Enoyl reductase (ER)" evidence="6">
    <location>
        <begin position="13"/>
        <end position="334"/>
    </location>
</feature>
<dbReference type="Gene3D" id="3.90.180.10">
    <property type="entry name" value="Medium-chain alcohol dehydrogenases, catalytic domain"/>
    <property type="match status" value="1"/>
</dbReference>
<dbReference type="SUPFAM" id="SSF51735">
    <property type="entry name" value="NAD(P)-binding Rossmann-fold domains"/>
    <property type="match status" value="1"/>
</dbReference>
<keyword evidence="5" id="KW-0560">Oxidoreductase</keyword>
<evidence type="ECO:0000256" key="2">
    <source>
        <dbReference type="ARBA" id="ARBA00008072"/>
    </source>
</evidence>
<dbReference type="SMART" id="SM00829">
    <property type="entry name" value="PKS_ER"/>
    <property type="match status" value="1"/>
</dbReference>
<dbReference type="InterPro" id="IPR036291">
    <property type="entry name" value="NAD(P)-bd_dom_sf"/>
</dbReference>
<dbReference type="EMBL" id="CP091871">
    <property type="protein sequence ID" value="WEU40211.1"/>
    <property type="molecule type" value="Genomic_DNA"/>
</dbReference>
<organism evidence="7 8">
    <name type="scientific">Odinarchaeota yellowstonii (strain LCB_4)</name>
    <dbReference type="NCBI Taxonomy" id="1841599"/>
    <lineage>
        <taxon>Archaea</taxon>
        <taxon>Promethearchaeati</taxon>
        <taxon>Candidatus Odinarchaeota</taxon>
        <taxon>Candidatus Odinarchaeia</taxon>
        <taxon>Candidatus Odinarchaeales</taxon>
        <taxon>Candidatus Odinarchaeaceae</taxon>
        <taxon>Candidatus Odinarchaeum</taxon>
    </lineage>
</organism>
<name>A0AAF0IBB9_ODILC</name>
<comment type="similarity">
    <text evidence="2">Belongs to the zinc-containing alcohol dehydrogenase family.</text>
</comment>
<evidence type="ECO:0000256" key="1">
    <source>
        <dbReference type="ARBA" id="ARBA00001947"/>
    </source>
</evidence>
<dbReference type="SUPFAM" id="SSF50129">
    <property type="entry name" value="GroES-like"/>
    <property type="match status" value="1"/>
</dbReference>
<dbReference type="InterPro" id="IPR014187">
    <property type="entry name" value="ADH_Zn_typ-2"/>
</dbReference>
<evidence type="ECO:0000259" key="6">
    <source>
        <dbReference type="SMART" id="SM00829"/>
    </source>
</evidence>
<dbReference type="NCBIfam" id="TIGR02822">
    <property type="entry name" value="adh_fam_2"/>
    <property type="match status" value="1"/>
</dbReference>
<dbReference type="PANTHER" id="PTHR42940:SF8">
    <property type="entry name" value="VACUOLAR PROTEIN SORTING-ASSOCIATED PROTEIN 11"/>
    <property type="match status" value="1"/>
</dbReference>
<proteinExistence type="inferred from homology"/>
<dbReference type="Gene3D" id="3.40.50.720">
    <property type="entry name" value="NAD(P)-binding Rossmann-like Domain"/>
    <property type="match status" value="1"/>
</dbReference>
<dbReference type="GO" id="GO:0005737">
    <property type="term" value="C:cytoplasm"/>
    <property type="evidence" value="ECO:0007669"/>
    <property type="project" value="TreeGrafter"/>
</dbReference>
<accession>A0AAF0IBB9</accession>
<dbReference type="PANTHER" id="PTHR42940">
    <property type="entry name" value="ALCOHOL DEHYDROGENASE 1-RELATED"/>
    <property type="match status" value="1"/>
</dbReference>
<dbReference type="InterPro" id="IPR013154">
    <property type="entry name" value="ADH-like_N"/>
</dbReference>
<evidence type="ECO:0000313" key="7">
    <source>
        <dbReference type="EMBL" id="WEU40211.1"/>
    </source>
</evidence>